<sequence>MFLQKRQGEHGPLPPRSSRYFAVGRRWYFTTREKTTLGPFESFEQAEQSARAYIEDVDAHRRGAAVDYSYGVVLHDYETCTAAHCQQCREMARLLS</sequence>
<dbReference type="RefSeq" id="WP_131482050.1">
    <property type="nucleotide sequence ID" value="NZ_SJDL01000016.1"/>
</dbReference>
<gene>
    <name evidence="2" type="ORF">EZI54_11605</name>
</gene>
<evidence type="ECO:0000313" key="3">
    <source>
        <dbReference type="Proteomes" id="UP000313645"/>
    </source>
</evidence>
<comment type="caution">
    <text evidence="2">The sequence shown here is derived from an EMBL/GenBank/DDBJ whole genome shotgun (WGS) entry which is preliminary data.</text>
</comment>
<name>A0ABY1ZNY6_9GAMM</name>
<protein>
    <recommendedName>
        <fullName evidence="1">DUF6316 domain-containing protein</fullName>
    </recommendedName>
</protein>
<dbReference type="EMBL" id="SJDL01000016">
    <property type="protein sequence ID" value="TBW55463.1"/>
    <property type="molecule type" value="Genomic_DNA"/>
</dbReference>
<organism evidence="2 3">
    <name type="scientific">Marinobacter halodurans</name>
    <dbReference type="NCBI Taxonomy" id="2528979"/>
    <lineage>
        <taxon>Bacteria</taxon>
        <taxon>Pseudomonadati</taxon>
        <taxon>Pseudomonadota</taxon>
        <taxon>Gammaproteobacteria</taxon>
        <taxon>Pseudomonadales</taxon>
        <taxon>Marinobacteraceae</taxon>
        <taxon>Marinobacter</taxon>
    </lineage>
</organism>
<reference evidence="2 3" key="1">
    <citation type="submission" date="2019-02" db="EMBL/GenBank/DDBJ databases">
        <title>Marinobacter halodurans sp. nov., a marine bacterium isolated from sea tidal flat.</title>
        <authorList>
            <person name="Yoo Y."/>
            <person name="Lee D.W."/>
            <person name="Kim B.S."/>
            <person name="Kim J.-J."/>
        </authorList>
    </citation>
    <scope>NUCLEOTIDE SEQUENCE [LARGE SCALE GENOMIC DNA]</scope>
    <source>
        <strain evidence="2 3">YJ-S3-2</strain>
    </source>
</reference>
<dbReference type="InterPro" id="IPR045630">
    <property type="entry name" value="DUF6316"/>
</dbReference>
<proteinExistence type="predicted"/>
<dbReference type="Pfam" id="PF19837">
    <property type="entry name" value="DUF6316"/>
    <property type="match status" value="1"/>
</dbReference>
<evidence type="ECO:0000259" key="1">
    <source>
        <dbReference type="Pfam" id="PF19837"/>
    </source>
</evidence>
<dbReference type="Proteomes" id="UP000313645">
    <property type="component" value="Unassembled WGS sequence"/>
</dbReference>
<accession>A0ABY1ZNY6</accession>
<feature type="domain" description="DUF6316" evidence="1">
    <location>
        <begin position="6"/>
        <end position="57"/>
    </location>
</feature>
<keyword evidence="3" id="KW-1185">Reference proteome</keyword>
<evidence type="ECO:0000313" key="2">
    <source>
        <dbReference type="EMBL" id="TBW55463.1"/>
    </source>
</evidence>